<name>A0A915DTL8_9BILA</name>
<dbReference type="Proteomes" id="UP000887574">
    <property type="component" value="Unplaced"/>
</dbReference>
<evidence type="ECO:0000313" key="2">
    <source>
        <dbReference type="WBParaSite" id="jg22701"/>
    </source>
</evidence>
<evidence type="ECO:0000313" key="1">
    <source>
        <dbReference type="Proteomes" id="UP000887574"/>
    </source>
</evidence>
<sequence>MMDVSAFYVDIEGTSLILALPVDVILKLGLKSGSHQMSCKLCDDKGHVTADCLFNRTSGLGAGFSSCNFDRGGDAAPPRSFRPGTGSTSRDFDRHSIPRSIRLGAGSTDAAFRSCCVGTGSHTRDFDRCADVAPAHSSNLVACSESTASRMFAPEMSTRKPTLVTDTIGIRSTDAFSIAALAIEAGQKLTSTPMNAVRKSKGSIRRTRSTTSWRQRF</sequence>
<reference evidence="2" key="1">
    <citation type="submission" date="2022-11" db="UniProtKB">
        <authorList>
            <consortium name="WormBaseParasite"/>
        </authorList>
    </citation>
    <scope>IDENTIFICATION</scope>
</reference>
<accession>A0A915DTL8</accession>
<keyword evidence="1" id="KW-1185">Reference proteome</keyword>
<dbReference type="WBParaSite" id="jg22701">
    <property type="protein sequence ID" value="jg22701"/>
    <property type="gene ID" value="jg22701"/>
</dbReference>
<dbReference type="AlphaFoldDB" id="A0A915DTL8"/>
<organism evidence="1 2">
    <name type="scientific">Ditylenchus dipsaci</name>
    <dbReference type="NCBI Taxonomy" id="166011"/>
    <lineage>
        <taxon>Eukaryota</taxon>
        <taxon>Metazoa</taxon>
        <taxon>Ecdysozoa</taxon>
        <taxon>Nematoda</taxon>
        <taxon>Chromadorea</taxon>
        <taxon>Rhabditida</taxon>
        <taxon>Tylenchina</taxon>
        <taxon>Tylenchomorpha</taxon>
        <taxon>Sphaerularioidea</taxon>
        <taxon>Anguinidae</taxon>
        <taxon>Anguininae</taxon>
        <taxon>Ditylenchus</taxon>
    </lineage>
</organism>
<protein>
    <submittedName>
        <fullName evidence="2">CCHC-type domain-containing protein</fullName>
    </submittedName>
</protein>
<proteinExistence type="predicted"/>